<dbReference type="RefSeq" id="XP_050501236.1">
    <property type="nucleotide sequence ID" value="XM_050645279.1"/>
</dbReference>
<evidence type="ECO:0000256" key="6">
    <source>
        <dbReference type="ARBA" id="ARBA00022771"/>
    </source>
</evidence>
<evidence type="ECO:0000256" key="4">
    <source>
        <dbReference type="ARBA" id="ARBA00022741"/>
    </source>
</evidence>
<dbReference type="InterPro" id="IPR025766">
    <property type="entry name" value="ADD"/>
</dbReference>
<accession>A0ABM5JTG9</accession>
<feature type="region of interest" description="Disordered" evidence="14">
    <location>
        <begin position="1"/>
        <end position="20"/>
    </location>
</feature>
<comment type="subcellular location">
    <subcellularLocation>
        <location evidence="1">Nucleus</location>
    </subcellularLocation>
</comment>
<dbReference type="CDD" id="cd11726">
    <property type="entry name" value="ADDz_ATRX"/>
    <property type="match status" value="1"/>
</dbReference>
<keyword evidence="12" id="KW-0539">Nucleus</keyword>
<keyword evidence="6" id="KW-0863">Zinc-finger</keyword>
<evidence type="ECO:0000256" key="12">
    <source>
        <dbReference type="ARBA" id="ARBA00023242"/>
    </source>
</evidence>
<dbReference type="SUPFAM" id="SSF57903">
    <property type="entry name" value="FYVE/PHD zinc finger"/>
    <property type="match status" value="1"/>
</dbReference>
<evidence type="ECO:0000256" key="2">
    <source>
        <dbReference type="ARBA" id="ARBA00007025"/>
    </source>
</evidence>
<dbReference type="PANTHER" id="PTHR46357">
    <property type="entry name" value="TRANSCRIPTIONAL REGULATOR ATRX"/>
    <property type="match status" value="1"/>
</dbReference>
<dbReference type="Proteomes" id="UP001652700">
    <property type="component" value="Unplaced"/>
</dbReference>
<keyword evidence="7" id="KW-0378">Hydrolase</keyword>
<comment type="similarity">
    <text evidence="2">Belongs to the SNF2/RAD54 helicase family.</text>
</comment>
<keyword evidence="8" id="KW-0862">Zinc</keyword>
<dbReference type="PANTHER" id="PTHR46357:SF1">
    <property type="entry name" value="TRANSCRIPTIONAL REGULATOR ATRX"/>
    <property type="match status" value="1"/>
</dbReference>
<name>A0ABM5JTG9_DIAVI</name>
<evidence type="ECO:0000259" key="15">
    <source>
        <dbReference type="PROSITE" id="PS51533"/>
    </source>
</evidence>
<dbReference type="InterPro" id="IPR052131">
    <property type="entry name" value="ATRX_domain-containing"/>
</dbReference>
<keyword evidence="5" id="KW-0227">DNA damage</keyword>
<evidence type="ECO:0000256" key="8">
    <source>
        <dbReference type="ARBA" id="ARBA00022833"/>
    </source>
</evidence>
<evidence type="ECO:0000256" key="9">
    <source>
        <dbReference type="ARBA" id="ARBA00022840"/>
    </source>
</evidence>
<dbReference type="Pfam" id="PF17981">
    <property type="entry name" value="ADD_ATRX"/>
    <property type="match status" value="1"/>
</dbReference>
<keyword evidence="11" id="KW-0234">DNA repair</keyword>
<evidence type="ECO:0000313" key="16">
    <source>
        <dbReference type="EnsemblMetazoa" id="XP_050501235.1"/>
    </source>
</evidence>
<feature type="compositionally biased region" description="Basic and acidic residues" evidence="14">
    <location>
        <begin position="1"/>
        <end position="11"/>
    </location>
</feature>
<dbReference type="Gene3D" id="3.30.40.10">
    <property type="entry name" value="Zinc/RING finger domain, C3HC4 (zinc finger)"/>
    <property type="match status" value="1"/>
</dbReference>
<dbReference type="InterPro" id="IPR013083">
    <property type="entry name" value="Znf_RING/FYVE/PHD"/>
</dbReference>
<evidence type="ECO:0000256" key="5">
    <source>
        <dbReference type="ARBA" id="ARBA00022763"/>
    </source>
</evidence>
<evidence type="ECO:0000256" key="10">
    <source>
        <dbReference type="ARBA" id="ARBA00023125"/>
    </source>
</evidence>
<reference evidence="16" key="1">
    <citation type="submission" date="2025-05" db="UniProtKB">
        <authorList>
            <consortium name="EnsemblMetazoa"/>
        </authorList>
    </citation>
    <scope>IDENTIFICATION</scope>
</reference>
<dbReference type="InterPro" id="IPR011011">
    <property type="entry name" value="Znf_FYVE_PHD"/>
</dbReference>
<evidence type="ECO:0000256" key="14">
    <source>
        <dbReference type="SAM" id="MobiDB-lite"/>
    </source>
</evidence>
<evidence type="ECO:0000256" key="1">
    <source>
        <dbReference type="ARBA" id="ARBA00004123"/>
    </source>
</evidence>
<dbReference type="InterPro" id="IPR041430">
    <property type="entry name" value="ADD_ATRX"/>
</dbReference>
<keyword evidence="10" id="KW-0238">DNA-binding</keyword>
<dbReference type="EnsemblMetazoa" id="XM_050645279.1">
    <property type="protein sequence ID" value="XP_050501236.1"/>
    <property type="gene ID" value="LOC114329904"/>
</dbReference>
<evidence type="ECO:0000256" key="13">
    <source>
        <dbReference type="ARBA" id="ARBA00047995"/>
    </source>
</evidence>
<dbReference type="EnsemblMetazoa" id="XM_050645278.1">
    <property type="protein sequence ID" value="XP_050501235.1"/>
    <property type="gene ID" value="LOC114329904"/>
</dbReference>
<proteinExistence type="inferred from homology"/>
<organism evidence="16 17">
    <name type="scientific">Diabrotica virgifera virgifera</name>
    <name type="common">western corn rootworm</name>
    <dbReference type="NCBI Taxonomy" id="50390"/>
    <lineage>
        <taxon>Eukaryota</taxon>
        <taxon>Metazoa</taxon>
        <taxon>Ecdysozoa</taxon>
        <taxon>Arthropoda</taxon>
        <taxon>Hexapoda</taxon>
        <taxon>Insecta</taxon>
        <taxon>Pterygota</taxon>
        <taxon>Neoptera</taxon>
        <taxon>Endopterygota</taxon>
        <taxon>Coleoptera</taxon>
        <taxon>Polyphaga</taxon>
        <taxon>Cucujiformia</taxon>
        <taxon>Chrysomeloidea</taxon>
        <taxon>Chrysomelidae</taxon>
        <taxon>Galerucinae</taxon>
        <taxon>Diabroticina</taxon>
        <taxon>Diabroticites</taxon>
        <taxon>Diabrotica</taxon>
    </lineage>
</organism>
<sequence length="603" mass="68367">MEDRESQHEASSEVFEANQQEEDIDASLFCPDVILDERTDSISIDKNEHVENYMDADPLDYNIIGIKAHFQLTDEEESLRLKRYNRAPYSIPIQATKLHCTSCNCHLGSALNNIKNVYVHPLLSVLICKECFDFYTVGDFELDEDGQEKFCRWCGQGGKLFCCNECPRGFCTTCVQFNFSSTRYYQIRNAHYWKCFICNPSSIMHLKVKCFQFAKYVCKELTRIENIPKNDVYMDIDYSPCCASRSPKRKLEKDPDFIPDNYDEVKSAKQVKSIKKRDEWETGQIPNNEYTQNLRNLGESVLSTSWCQDKEDRRKAPFLDRKAGSVLPIAKTVPSITSSTVKLNKAPTILLQSKTGNVNMFLNIPKNIVLPYTSGNLYAVPKTVALKPTFTSTKPIFIQSKMSSTPSTTTSMLLASTKTSSYLTTVPKTVFTVPKTVFTVPKTVFTAPKTVLKNNFVVTKPTIPVTKSTITSITVPSKNQSAPLHFAKLPLFTPISDYPWIPLSNDAINENGSVLKYTNQQQNITVPDKMRDFRFSEMANSNKQSLMITALANSTYGSSLLTIMLNQTRVEKDEKKTYRALSTCLQTLINSLTLIEGRMKIKQ</sequence>
<keyword evidence="3" id="KW-0479">Metal-binding</keyword>
<keyword evidence="9" id="KW-0067">ATP-binding</keyword>
<dbReference type="GeneID" id="114329904"/>
<protein>
    <recommendedName>
        <fullName evidence="15">PHD-type domain-containing protein</fullName>
    </recommendedName>
</protein>
<evidence type="ECO:0000256" key="11">
    <source>
        <dbReference type="ARBA" id="ARBA00023204"/>
    </source>
</evidence>
<comment type="catalytic activity">
    <reaction evidence="13">
        <text>ATP + H2O = ADP + phosphate + H(+)</text>
        <dbReference type="Rhea" id="RHEA:13065"/>
        <dbReference type="ChEBI" id="CHEBI:15377"/>
        <dbReference type="ChEBI" id="CHEBI:15378"/>
        <dbReference type="ChEBI" id="CHEBI:30616"/>
        <dbReference type="ChEBI" id="CHEBI:43474"/>
        <dbReference type="ChEBI" id="CHEBI:456216"/>
        <dbReference type="EC" id="3.6.4.12"/>
    </reaction>
</comment>
<dbReference type="RefSeq" id="XP_050501235.1">
    <property type="nucleotide sequence ID" value="XM_050645278.1"/>
</dbReference>
<dbReference type="PROSITE" id="PS51533">
    <property type="entry name" value="ADD"/>
    <property type="match status" value="1"/>
</dbReference>
<evidence type="ECO:0000256" key="7">
    <source>
        <dbReference type="ARBA" id="ARBA00022801"/>
    </source>
</evidence>
<evidence type="ECO:0000256" key="3">
    <source>
        <dbReference type="ARBA" id="ARBA00022723"/>
    </source>
</evidence>
<evidence type="ECO:0000313" key="17">
    <source>
        <dbReference type="Proteomes" id="UP001652700"/>
    </source>
</evidence>
<keyword evidence="4" id="KW-0547">Nucleotide-binding</keyword>
<feature type="domain" description="PHD-type" evidence="15">
    <location>
        <begin position="88"/>
        <end position="226"/>
    </location>
</feature>
<keyword evidence="17" id="KW-1185">Reference proteome</keyword>